<dbReference type="AlphaFoldDB" id="A0A061A3U7"/>
<evidence type="ECO:0000313" key="4">
    <source>
        <dbReference type="Proteomes" id="UP000756710"/>
    </source>
</evidence>
<dbReference type="HOGENOM" id="CLU_1314799_0_0_11"/>
<dbReference type="EMBL" id="LK022848">
    <property type="protein sequence ID" value="CDR17493.1"/>
    <property type="molecule type" value="Genomic_DNA"/>
</dbReference>
<dbReference type="EMBL" id="JAGGLR010000031">
    <property type="protein sequence ID" value="MBP2067457.1"/>
    <property type="molecule type" value="Genomic_DNA"/>
</dbReference>
<dbReference type="RefSeq" id="WP_052701865.1">
    <property type="nucleotide sequence ID" value="NZ_BAABDR010000023.1"/>
</dbReference>
<evidence type="ECO:0000256" key="1">
    <source>
        <dbReference type="SAM" id="MobiDB-lite"/>
    </source>
</evidence>
<feature type="region of interest" description="Disordered" evidence="1">
    <location>
        <begin position="174"/>
        <end position="209"/>
    </location>
</feature>
<organism evidence="2">
    <name type="scientific">Streptomyces iranensis</name>
    <dbReference type="NCBI Taxonomy" id="576784"/>
    <lineage>
        <taxon>Bacteria</taxon>
        <taxon>Bacillati</taxon>
        <taxon>Actinomycetota</taxon>
        <taxon>Actinomycetes</taxon>
        <taxon>Kitasatosporales</taxon>
        <taxon>Streptomycetaceae</taxon>
        <taxon>Streptomyces</taxon>
        <taxon>Streptomyces violaceusniger group</taxon>
    </lineage>
</organism>
<protein>
    <submittedName>
        <fullName evidence="2">Carbonyl reductase</fullName>
    </submittedName>
</protein>
<dbReference type="SUPFAM" id="SSF51735">
    <property type="entry name" value="NAD(P)-binding Rossmann-fold domains"/>
    <property type="match status" value="1"/>
</dbReference>
<sequence length="209" mass="22384">MPHSRFDGLATLDEVARAVADWRDAVRDGSAFSGPWPAFVNTPSKIGQVAAVRTLAKRRREDDLARDVLIASVCPGMMNTPTSRAWWDVSDAPTPDEAAGPLLELVLDPVNPEQYGELVREGRIVPWHPAGARPPAPPAGIRPPATPRPIRLHPLIPPHVTDVTVCGSPVFRSSYDPIAADGRGRSRPGHHSTRSGGAPPYTQQGRGGA</sequence>
<gene>
    <name evidence="3" type="ORF">J2Z30_008523</name>
    <name evidence="2" type="ORF">SIRAN9483</name>
</gene>
<dbReference type="Proteomes" id="UP000756710">
    <property type="component" value="Unassembled WGS sequence"/>
</dbReference>
<dbReference type="Gene3D" id="3.40.50.720">
    <property type="entry name" value="NAD(P)-binding Rossmann-like Domain"/>
    <property type="match status" value="1"/>
</dbReference>
<evidence type="ECO:0000313" key="3">
    <source>
        <dbReference type="EMBL" id="MBP2067457.1"/>
    </source>
</evidence>
<accession>A0A061A3U7</accession>
<name>A0A061A3U7_9ACTN</name>
<evidence type="ECO:0000313" key="2">
    <source>
        <dbReference type="EMBL" id="CDR17493.1"/>
    </source>
</evidence>
<dbReference type="GeneID" id="32468852"/>
<dbReference type="InterPro" id="IPR036291">
    <property type="entry name" value="NAD(P)-bd_dom_sf"/>
</dbReference>
<keyword evidence="4" id="KW-1185">Reference proteome</keyword>
<proteinExistence type="predicted"/>
<reference evidence="3 4" key="2">
    <citation type="submission" date="2021-03" db="EMBL/GenBank/DDBJ databases">
        <title>Genomic Encyclopedia of Type Strains, Phase IV (KMG-IV): sequencing the most valuable type-strain genomes for metagenomic binning, comparative biology and taxonomic classification.</title>
        <authorList>
            <person name="Goeker M."/>
        </authorList>
    </citation>
    <scope>NUCLEOTIDE SEQUENCE [LARGE SCALE GENOMIC DNA]</scope>
    <source>
        <strain evidence="3 4">DSM 41954</strain>
    </source>
</reference>
<reference evidence="2" key="1">
    <citation type="submission" date="2014-05" db="EMBL/GenBank/DDBJ databases">
        <authorList>
            <person name="Horn Fabian"/>
        </authorList>
    </citation>
    <scope>NUCLEOTIDE SEQUENCE</scope>
</reference>